<proteinExistence type="predicted"/>
<evidence type="ECO:0000313" key="2">
    <source>
        <dbReference type="Proteomes" id="UP000183038"/>
    </source>
</evidence>
<dbReference type="EMBL" id="FNTB01000001">
    <property type="protein sequence ID" value="SEB45281.1"/>
    <property type="molecule type" value="Genomic_DNA"/>
</dbReference>
<dbReference type="Proteomes" id="UP000183038">
    <property type="component" value="Unassembled WGS sequence"/>
</dbReference>
<sequence length="129" mass="14996">MLSILRNNFFSKFFWLFMGLYMLNISVDTADPNPQHIPEDLTFNDQESIIEVILEQILGYENAIQEYDDNDTEDHNTKKPNLKIDLINHLSKVDHLAIGFLKRSGNNFIDRNNAILKGFYDLDIPPPKI</sequence>
<dbReference type="AlphaFoldDB" id="A0A1H4JGC2"/>
<accession>A0A1H4JGC2</accession>
<name>A0A1H4JGC2_9FLAO</name>
<protein>
    <submittedName>
        <fullName evidence="1">Uncharacterized protein</fullName>
    </submittedName>
</protein>
<organism evidence="1 2">
    <name type="scientific">Maribacter dokdonensis</name>
    <dbReference type="NCBI Taxonomy" id="320912"/>
    <lineage>
        <taxon>Bacteria</taxon>
        <taxon>Pseudomonadati</taxon>
        <taxon>Bacteroidota</taxon>
        <taxon>Flavobacteriia</taxon>
        <taxon>Flavobacteriales</taxon>
        <taxon>Flavobacteriaceae</taxon>
        <taxon>Maribacter</taxon>
    </lineage>
</organism>
<reference evidence="1 2" key="1">
    <citation type="submission" date="2016-10" db="EMBL/GenBank/DDBJ databases">
        <authorList>
            <person name="de Groot N.N."/>
        </authorList>
    </citation>
    <scope>NUCLEOTIDE SEQUENCE [LARGE SCALE GENOMIC DNA]</scope>
    <source>
        <strain evidence="1 2">MAR_2009_71</strain>
    </source>
</reference>
<evidence type="ECO:0000313" key="1">
    <source>
        <dbReference type="EMBL" id="SEB45281.1"/>
    </source>
</evidence>
<gene>
    <name evidence="1" type="ORF">SAMN05192540_0356</name>
</gene>